<sequence length="122" mass="14064">MVVIVIDYFKELFTIYSIKSCDHVLSGIQPCILKSMNDELSVVFKEEELLEAVKTKTVVNRFRKVLDVHIDEAQGVLVLGRQTTDDILISYELLHTFKKRKHGSHGSFALKLYMSKAYDRVE</sequence>
<dbReference type="EMBL" id="SMMG02000002">
    <property type="protein sequence ID" value="KAA3483240.1"/>
    <property type="molecule type" value="Genomic_DNA"/>
</dbReference>
<dbReference type="OrthoDB" id="1002360at2759"/>
<keyword evidence="1" id="KW-0808">Transferase</keyword>
<proteinExistence type="predicted"/>
<organism evidence="1 2">
    <name type="scientific">Gossypium australe</name>
    <dbReference type="NCBI Taxonomy" id="47621"/>
    <lineage>
        <taxon>Eukaryota</taxon>
        <taxon>Viridiplantae</taxon>
        <taxon>Streptophyta</taxon>
        <taxon>Embryophyta</taxon>
        <taxon>Tracheophyta</taxon>
        <taxon>Spermatophyta</taxon>
        <taxon>Magnoliopsida</taxon>
        <taxon>eudicotyledons</taxon>
        <taxon>Gunneridae</taxon>
        <taxon>Pentapetalae</taxon>
        <taxon>rosids</taxon>
        <taxon>malvids</taxon>
        <taxon>Malvales</taxon>
        <taxon>Malvaceae</taxon>
        <taxon>Malvoideae</taxon>
        <taxon>Gossypium</taxon>
    </lineage>
</organism>
<protein>
    <submittedName>
        <fullName evidence="1">Reverse transcriptase</fullName>
    </submittedName>
</protein>
<accession>A0A5B6WNA5</accession>
<name>A0A5B6WNA5_9ROSI</name>
<dbReference type="GO" id="GO:0003964">
    <property type="term" value="F:RNA-directed DNA polymerase activity"/>
    <property type="evidence" value="ECO:0007669"/>
    <property type="project" value="UniProtKB-KW"/>
</dbReference>
<keyword evidence="2" id="KW-1185">Reference proteome</keyword>
<dbReference type="Proteomes" id="UP000325315">
    <property type="component" value="Unassembled WGS sequence"/>
</dbReference>
<keyword evidence="1" id="KW-0695">RNA-directed DNA polymerase</keyword>
<dbReference type="AlphaFoldDB" id="A0A5B6WNA5"/>
<gene>
    <name evidence="1" type="ORF">EPI10_005430</name>
</gene>
<comment type="caution">
    <text evidence="1">The sequence shown here is derived from an EMBL/GenBank/DDBJ whole genome shotgun (WGS) entry which is preliminary data.</text>
</comment>
<reference evidence="2" key="1">
    <citation type="journal article" date="2019" name="Plant Biotechnol. J.">
        <title>Genome sequencing of the Australian wild diploid species Gossypium australe highlights disease resistance and delayed gland morphogenesis.</title>
        <authorList>
            <person name="Cai Y."/>
            <person name="Cai X."/>
            <person name="Wang Q."/>
            <person name="Wang P."/>
            <person name="Zhang Y."/>
            <person name="Cai C."/>
            <person name="Xu Y."/>
            <person name="Wang K."/>
            <person name="Zhou Z."/>
            <person name="Wang C."/>
            <person name="Geng S."/>
            <person name="Li B."/>
            <person name="Dong Q."/>
            <person name="Hou Y."/>
            <person name="Wang H."/>
            <person name="Ai P."/>
            <person name="Liu Z."/>
            <person name="Yi F."/>
            <person name="Sun M."/>
            <person name="An G."/>
            <person name="Cheng J."/>
            <person name="Zhang Y."/>
            <person name="Shi Q."/>
            <person name="Xie Y."/>
            <person name="Shi X."/>
            <person name="Chang Y."/>
            <person name="Huang F."/>
            <person name="Chen Y."/>
            <person name="Hong S."/>
            <person name="Mi L."/>
            <person name="Sun Q."/>
            <person name="Zhang L."/>
            <person name="Zhou B."/>
            <person name="Peng R."/>
            <person name="Zhang X."/>
            <person name="Liu F."/>
        </authorList>
    </citation>
    <scope>NUCLEOTIDE SEQUENCE [LARGE SCALE GENOMIC DNA]</scope>
    <source>
        <strain evidence="2">cv. PA1801</strain>
    </source>
</reference>
<evidence type="ECO:0000313" key="2">
    <source>
        <dbReference type="Proteomes" id="UP000325315"/>
    </source>
</evidence>
<keyword evidence="1" id="KW-0548">Nucleotidyltransferase</keyword>
<evidence type="ECO:0000313" key="1">
    <source>
        <dbReference type="EMBL" id="KAA3483240.1"/>
    </source>
</evidence>